<dbReference type="AlphaFoldDB" id="A0A4R5APZ7"/>
<organism evidence="1 2">
    <name type="scientific">Actinomadura rubrisoli</name>
    <dbReference type="NCBI Taxonomy" id="2530368"/>
    <lineage>
        <taxon>Bacteria</taxon>
        <taxon>Bacillati</taxon>
        <taxon>Actinomycetota</taxon>
        <taxon>Actinomycetes</taxon>
        <taxon>Streptosporangiales</taxon>
        <taxon>Thermomonosporaceae</taxon>
        <taxon>Actinomadura</taxon>
    </lineage>
</organism>
<protein>
    <submittedName>
        <fullName evidence="1">Uncharacterized protein</fullName>
    </submittedName>
</protein>
<evidence type="ECO:0000313" key="1">
    <source>
        <dbReference type="EMBL" id="TDD75128.1"/>
    </source>
</evidence>
<keyword evidence="2" id="KW-1185">Reference proteome</keyword>
<evidence type="ECO:0000313" key="2">
    <source>
        <dbReference type="Proteomes" id="UP000294513"/>
    </source>
</evidence>
<comment type="caution">
    <text evidence="1">The sequence shown here is derived from an EMBL/GenBank/DDBJ whole genome shotgun (WGS) entry which is preliminary data.</text>
</comment>
<sequence length="193" mass="20934">MSARDLRERTVAQVRSTMAVAMRADPHALDRLAGNAAGALDASTLSFVREARTLALAVSAALTTVLGVHRYGRDPYDRMICMACGIERCHTIHAVSHVLAAYAVQPGHVDRPEAWRRADAYYTGVEGRHVVLAIEEFDAGYIARPAPHSAGADNDAGTGVVIIDRATGALTRWPSYDTPALTSYYHAYRRGEL</sequence>
<name>A0A4R5APZ7_9ACTN</name>
<proteinExistence type="predicted"/>
<dbReference type="EMBL" id="SMKU01000226">
    <property type="protein sequence ID" value="TDD75128.1"/>
    <property type="molecule type" value="Genomic_DNA"/>
</dbReference>
<dbReference type="OrthoDB" id="3481590at2"/>
<reference evidence="1 2" key="1">
    <citation type="submission" date="2019-03" db="EMBL/GenBank/DDBJ databases">
        <title>Draft genome sequences of novel Actinobacteria.</title>
        <authorList>
            <person name="Sahin N."/>
            <person name="Ay H."/>
            <person name="Saygin H."/>
        </authorList>
    </citation>
    <scope>NUCLEOTIDE SEQUENCE [LARGE SCALE GENOMIC DNA]</scope>
    <source>
        <strain evidence="1 2">H3C3</strain>
    </source>
</reference>
<accession>A0A4R5APZ7</accession>
<gene>
    <name evidence="1" type="ORF">E1298_31770</name>
</gene>
<dbReference type="Proteomes" id="UP000294513">
    <property type="component" value="Unassembled WGS sequence"/>
</dbReference>
<dbReference type="RefSeq" id="WP_131899835.1">
    <property type="nucleotide sequence ID" value="NZ_SMKU01000226.1"/>
</dbReference>